<dbReference type="EMBL" id="CP010836">
    <property type="protein sequence ID" value="AJP72506.1"/>
    <property type="molecule type" value="Genomic_DNA"/>
</dbReference>
<evidence type="ECO:0000256" key="1">
    <source>
        <dbReference type="ARBA" id="ARBA00007806"/>
    </source>
</evidence>
<evidence type="ECO:0000259" key="4">
    <source>
        <dbReference type="Pfam" id="PF01055"/>
    </source>
</evidence>
<dbReference type="InterPro" id="IPR048395">
    <property type="entry name" value="Glyco_hydro_31_C"/>
</dbReference>
<keyword evidence="2" id="KW-0326">Glycosidase</keyword>
<dbReference type="PANTHER" id="PTHR43863:SF2">
    <property type="entry name" value="MALTASE-GLUCOAMYLASE"/>
    <property type="match status" value="1"/>
</dbReference>
<dbReference type="PANTHER" id="PTHR43863">
    <property type="entry name" value="HYDROLASE, PUTATIVE (AFU_ORTHOLOGUE AFUA_1G03140)-RELATED"/>
    <property type="match status" value="1"/>
</dbReference>
<dbReference type="SUPFAM" id="SSF51445">
    <property type="entry name" value="(Trans)glycosidases"/>
    <property type="match status" value="1"/>
</dbReference>
<dbReference type="Gene3D" id="2.60.40.1180">
    <property type="entry name" value="Golgi alpha-mannosidase II"/>
    <property type="match status" value="2"/>
</dbReference>
<dbReference type="InterPro" id="IPR006311">
    <property type="entry name" value="TAT_signal"/>
</dbReference>
<evidence type="ECO:0000259" key="6">
    <source>
        <dbReference type="Pfam" id="PF17137"/>
    </source>
</evidence>
<dbReference type="Pfam" id="PF13802">
    <property type="entry name" value="Gal_mutarotas_2"/>
    <property type="match status" value="1"/>
</dbReference>
<dbReference type="SUPFAM" id="SSF51011">
    <property type="entry name" value="Glycosyl hydrolase domain"/>
    <property type="match status" value="1"/>
</dbReference>
<evidence type="ECO:0000313" key="8">
    <source>
        <dbReference type="EMBL" id="AJP72506.1"/>
    </source>
</evidence>
<proteinExistence type="inferred from homology"/>
<dbReference type="SUPFAM" id="SSF74650">
    <property type="entry name" value="Galactose mutarotase-like"/>
    <property type="match status" value="1"/>
</dbReference>
<evidence type="ECO:0000259" key="5">
    <source>
        <dbReference type="Pfam" id="PF13802"/>
    </source>
</evidence>
<dbReference type="InterPro" id="IPR011013">
    <property type="entry name" value="Gal_mutarotase_sf_dom"/>
</dbReference>
<keyword evidence="3" id="KW-0732">Signal</keyword>
<dbReference type="GO" id="GO:0004553">
    <property type="term" value="F:hydrolase activity, hydrolyzing O-glycosyl compounds"/>
    <property type="evidence" value="ECO:0007669"/>
    <property type="project" value="InterPro"/>
</dbReference>
<dbReference type="Pfam" id="PF21365">
    <property type="entry name" value="Glyco_hydro_31_3rd"/>
    <property type="match status" value="1"/>
</dbReference>
<feature type="domain" description="Glycoside hydrolase family 31 TIM barrel" evidence="4">
    <location>
        <begin position="352"/>
        <end position="663"/>
    </location>
</feature>
<dbReference type="InterPro" id="IPR017853">
    <property type="entry name" value="GH"/>
</dbReference>
<dbReference type="OrthoDB" id="176168at2"/>
<organism evidence="8 9">
    <name type="scientific">Sphingomonas hengshuiensis</name>
    <dbReference type="NCBI Taxonomy" id="1609977"/>
    <lineage>
        <taxon>Bacteria</taxon>
        <taxon>Pseudomonadati</taxon>
        <taxon>Pseudomonadota</taxon>
        <taxon>Alphaproteobacteria</taxon>
        <taxon>Sphingomonadales</taxon>
        <taxon>Sphingomonadaceae</taxon>
        <taxon>Sphingomonas</taxon>
    </lineage>
</organism>
<name>A0A7U4J934_9SPHN</name>
<dbReference type="GO" id="GO:0030246">
    <property type="term" value="F:carbohydrate binding"/>
    <property type="evidence" value="ECO:0007669"/>
    <property type="project" value="InterPro"/>
</dbReference>
<comment type="similarity">
    <text evidence="1 2">Belongs to the glycosyl hydrolase 31 family.</text>
</comment>
<dbReference type="AlphaFoldDB" id="A0A7U4J934"/>
<dbReference type="RefSeq" id="WP_052507906.1">
    <property type="nucleotide sequence ID" value="NZ_CP010836.1"/>
</dbReference>
<feature type="domain" description="DUF5110" evidence="6">
    <location>
        <begin position="776"/>
        <end position="842"/>
    </location>
</feature>
<feature type="domain" description="Glycoside hydrolase family 31 N-terminal" evidence="5">
    <location>
        <begin position="44"/>
        <end position="193"/>
    </location>
</feature>
<dbReference type="Proteomes" id="UP000032300">
    <property type="component" value="Chromosome"/>
</dbReference>
<feature type="signal peptide" evidence="3">
    <location>
        <begin position="1"/>
        <end position="27"/>
    </location>
</feature>
<dbReference type="Gene3D" id="2.60.40.1760">
    <property type="entry name" value="glycosyl hydrolase (family 31)"/>
    <property type="match status" value="1"/>
</dbReference>
<dbReference type="InterPro" id="IPR013780">
    <property type="entry name" value="Glyco_hydro_b"/>
</dbReference>
<keyword evidence="2 8" id="KW-0378">Hydrolase</keyword>
<dbReference type="KEGG" id="sphi:TS85_13045"/>
<dbReference type="CDD" id="cd06591">
    <property type="entry name" value="GH31_xylosidase_XylS"/>
    <property type="match status" value="1"/>
</dbReference>
<dbReference type="GO" id="GO:0005975">
    <property type="term" value="P:carbohydrate metabolic process"/>
    <property type="evidence" value="ECO:0007669"/>
    <property type="project" value="InterPro"/>
</dbReference>
<evidence type="ECO:0000256" key="2">
    <source>
        <dbReference type="RuleBase" id="RU361185"/>
    </source>
</evidence>
<reference evidence="8 9" key="2">
    <citation type="submission" date="2015-02" db="EMBL/GenBank/DDBJ databases">
        <title>The complete genome of Sphingomonas hengshuiensis sp. WHSC-8 isolated from soil of Hengshui Lake.</title>
        <authorList>
            <person name="Wei S."/>
            <person name="Guo J."/>
            <person name="Su C."/>
            <person name="Wu R."/>
            <person name="Zhang Z."/>
            <person name="Liang K."/>
            <person name="Li H."/>
            <person name="Wang T."/>
            <person name="Liu H."/>
            <person name="Zhang C."/>
            <person name="Li Z."/>
            <person name="Wang Q."/>
            <person name="Meng J."/>
        </authorList>
    </citation>
    <scope>NUCLEOTIDE SEQUENCE [LARGE SCALE GENOMIC DNA]</scope>
    <source>
        <strain evidence="8 9">WHSC-8</strain>
    </source>
</reference>
<evidence type="ECO:0000313" key="9">
    <source>
        <dbReference type="Proteomes" id="UP000032300"/>
    </source>
</evidence>
<dbReference type="InterPro" id="IPR051816">
    <property type="entry name" value="Glycosyl_Hydrolase_31"/>
</dbReference>
<dbReference type="InterPro" id="IPR025887">
    <property type="entry name" value="Glyco_hydro_31_N_dom"/>
</dbReference>
<dbReference type="Pfam" id="PF01055">
    <property type="entry name" value="Glyco_hydro_31_2nd"/>
    <property type="match status" value="1"/>
</dbReference>
<feature type="chain" id="PRO_5031421383" evidence="3">
    <location>
        <begin position="28"/>
        <end position="862"/>
    </location>
</feature>
<dbReference type="CDD" id="cd14752">
    <property type="entry name" value="GH31_N"/>
    <property type="match status" value="1"/>
</dbReference>
<dbReference type="InterPro" id="IPR033403">
    <property type="entry name" value="DUF5110"/>
</dbReference>
<accession>A0A7U4J934</accession>
<keyword evidence="9" id="KW-1185">Reference proteome</keyword>
<gene>
    <name evidence="8" type="ORF">TS85_13045</name>
</gene>
<feature type="domain" description="Glycosyl hydrolase family 31 C-terminal" evidence="7">
    <location>
        <begin position="671"/>
        <end position="759"/>
    </location>
</feature>
<evidence type="ECO:0000256" key="3">
    <source>
        <dbReference type="SAM" id="SignalP"/>
    </source>
</evidence>
<dbReference type="Gene3D" id="3.20.20.80">
    <property type="entry name" value="Glycosidases"/>
    <property type="match status" value="1"/>
</dbReference>
<reference evidence="8 9" key="1">
    <citation type="journal article" date="2015" name="Int. J. Syst. Evol. Microbiol.">
        <title>Sphingomonas hengshuiensis sp. nov., isolated from lake wetland.</title>
        <authorList>
            <person name="Wei S."/>
            <person name="Wang T."/>
            <person name="Liu H."/>
            <person name="Zhang C."/>
            <person name="Guo J."/>
            <person name="Wang Q."/>
            <person name="Liang K."/>
            <person name="Zhang Z."/>
        </authorList>
    </citation>
    <scope>NUCLEOTIDE SEQUENCE [LARGE SCALE GENOMIC DNA]</scope>
    <source>
        <strain evidence="8 9">WHSC-8</strain>
    </source>
</reference>
<sequence>MITRRQTLLAGAAALGASAVGAPIARAAPPRRADLTIPLPDGVLELFALSDRAVRVRFAPRASLTLPDSTMLQPIVSPPKPRIAERDGTTRLTLPGIACEWSPGTGCLSFRDATGRLLLQEAPGTRRLAPVPLGLSVEQGFASPPDEHLFGTGCFQDGHLNLRTLPRRLTQVNTQISLPFLLSSKGYGLLWHNRGMSELNPPGTIVPLAKAAAGAEASADVTTATGNARVARREARFETEFITTRAGRHAFLLDIGKKMASRHHVEIDGKLVSDHSNLWLPPTTSFFADLEPGTHRVRVLANADDAPTLAFGPAIDTTVWRSPVAEAIDYVVIAGPSSAEILSGYRGLIGATPMMPLWALGYIHCRERFHSSDEILATAREFRARRLPVDMMVQDWQYWGKYGWNAMRFDEAHYPDPAALVRDLHGIDMRLMLSVWSKVSRDTDLGKQVAARNFYIPDTDWVDFFNPDAAAFYADNQNRRLGALGIDAWWQDATEPENDDLVGRQTAAGPGERVRIEYPLHVSRTVYDAQRRAFPDRRVMILTRSAFPGQQRYGAATWSGDIGNDWETLRRQIPAGLNMAAAGYAWWTVDAGGFFRPGPGQYTDTAYHERFLRWFQYATFLPLQRVHGYMTDTEFWRYGETVERVARDYLDLRYRMLPYTYSLAAEASATGMPLIRPLLFDFADDATALGQTHSYMFGPAFHVAPVLEAGAATWPVYLPRTPGGWHDFWTGEHREGGRTHTVPAPLDRIPLHVRAGSIVALGAVRQSTVGAPGQDLELRIYPGADGQTALYEDDGLTYDYETRGSARIALDWDDARGELTIGRRAGAYRGMPPTRTIQVRRMGTPGPAQQIVYAGRTVRVRV</sequence>
<dbReference type="Pfam" id="PF17137">
    <property type="entry name" value="DUF5110"/>
    <property type="match status" value="1"/>
</dbReference>
<dbReference type="InterPro" id="IPR000322">
    <property type="entry name" value="Glyco_hydro_31_TIM"/>
</dbReference>
<evidence type="ECO:0000259" key="7">
    <source>
        <dbReference type="Pfam" id="PF21365"/>
    </source>
</evidence>
<protein>
    <submittedName>
        <fullName evidence="8">Glycoside hydrolase family 31</fullName>
    </submittedName>
</protein>
<dbReference type="PROSITE" id="PS51318">
    <property type="entry name" value="TAT"/>
    <property type="match status" value="1"/>
</dbReference>